<evidence type="ECO:0000256" key="6">
    <source>
        <dbReference type="ARBA" id="ARBA00023274"/>
    </source>
</evidence>
<dbReference type="RefSeq" id="XP_024942231.1">
    <property type="nucleotide sequence ID" value="XM_025086463.1"/>
</dbReference>
<dbReference type="RefSeq" id="XP_024942235.1">
    <property type="nucleotide sequence ID" value="XM_025086467.1"/>
</dbReference>
<protein>
    <recommendedName>
        <fullName evidence="7">Large ribosomal subunit protein mL42</fullName>
    </recommendedName>
</protein>
<evidence type="ECO:0000256" key="1">
    <source>
        <dbReference type="ARBA" id="ARBA00004173"/>
    </source>
</evidence>
<dbReference type="Proteomes" id="UP000694920">
    <property type="component" value="Unplaced"/>
</dbReference>
<dbReference type="KEGG" id="ccin:107269421"/>
<keyword evidence="4 9" id="KW-0689">Ribosomal protein</keyword>
<dbReference type="CTD" id="28977"/>
<dbReference type="Pfam" id="PF10210">
    <property type="entry name" value="MRP-S32"/>
    <property type="match status" value="1"/>
</dbReference>
<evidence type="ECO:0000313" key="12">
    <source>
        <dbReference type="RefSeq" id="XP_024942235.1"/>
    </source>
</evidence>
<name>A0AAJ7W354_CEPCN</name>
<comment type="subcellular location">
    <subcellularLocation>
        <location evidence="1">Mitochondrion</location>
    </subcellularLocation>
</comment>
<evidence type="ECO:0000256" key="2">
    <source>
        <dbReference type="ARBA" id="ARBA00005556"/>
    </source>
</evidence>
<keyword evidence="6" id="KW-0687">Ribonucleoprotein</keyword>
<keyword evidence="5" id="KW-0496">Mitochondrion</keyword>
<evidence type="ECO:0000256" key="4">
    <source>
        <dbReference type="ARBA" id="ARBA00022980"/>
    </source>
</evidence>
<keyword evidence="8" id="KW-1185">Reference proteome</keyword>
<dbReference type="PANTHER" id="PTHR13450:SF4">
    <property type="entry name" value="LARGE RIBOSOMAL SUBUNIT PROTEIN ML42"/>
    <property type="match status" value="1"/>
</dbReference>
<dbReference type="AlphaFoldDB" id="A0AAJ7W354"/>
<accession>A0AAJ7W354</accession>
<evidence type="ECO:0000313" key="9">
    <source>
        <dbReference type="RefSeq" id="XP_015598728.1"/>
    </source>
</evidence>
<comment type="similarity">
    <text evidence="2">Belongs to the mitochondrion-specific ribosomal protein mL42 family.</text>
</comment>
<dbReference type="PANTHER" id="PTHR13450">
    <property type="entry name" value="MITOCHONDRIAL 39S RIBOSOMAL PROTEIN L42"/>
    <property type="match status" value="1"/>
</dbReference>
<evidence type="ECO:0000313" key="10">
    <source>
        <dbReference type="RefSeq" id="XP_024942231.1"/>
    </source>
</evidence>
<dbReference type="GO" id="GO:0005762">
    <property type="term" value="C:mitochondrial large ribosomal subunit"/>
    <property type="evidence" value="ECO:0007669"/>
    <property type="project" value="TreeGrafter"/>
</dbReference>
<reference evidence="9 10" key="1">
    <citation type="submission" date="2025-04" db="UniProtKB">
        <authorList>
            <consortium name="RefSeq"/>
        </authorList>
    </citation>
    <scope>IDENTIFICATION</scope>
</reference>
<dbReference type="RefSeq" id="XP_015598728.1">
    <property type="nucleotide sequence ID" value="XM_015743242.2"/>
</dbReference>
<proteinExistence type="inferred from homology"/>
<gene>
    <name evidence="9 10 11 12" type="primary">LOC107269421</name>
</gene>
<evidence type="ECO:0000313" key="8">
    <source>
        <dbReference type="Proteomes" id="UP000694920"/>
    </source>
</evidence>
<evidence type="ECO:0000256" key="3">
    <source>
        <dbReference type="ARBA" id="ARBA00022946"/>
    </source>
</evidence>
<keyword evidence="3" id="KW-0809">Transit peptide</keyword>
<dbReference type="RefSeq" id="XP_024942232.1">
    <property type="nucleotide sequence ID" value="XM_025086464.1"/>
</dbReference>
<evidence type="ECO:0000256" key="5">
    <source>
        <dbReference type="ARBA" id="ARBA00023128"/>
    </source>
</evidence>
<sequence length="119" mass="13882">MHITARLLWFVRNSWSIPKARFSTLPKDVIVFADDGTAVCWHPEQTFPYEFSKSLPETKVVSKSVLKIGEADVASVFQKQKPEQVVQELANLTYTTKHRWYPRSRDNRAKKTPMDRPYL</sequence>
<evidence type="ECO:0000313" key="11">
    <source>
        <dbReference type="RefSeq" id="XP_024942232.1"/>
    </source>
</evidence>
<organism evidence="8 11">
    <name type="scientific">Cephus cinctus</name>
    <name type="common">Wheat stem sawfly</name>
    <dbReference type="NCBI Taxonomy" id="211228"/>
    <lineage>
        <taxon>Eukaryota</taxon>
        <taxon>Metazoa</taxon>
        <taxon>Ecdysozoa</taxon>
        <taxon>Arthropoda</taxon>
        <taxon>Hexapoda</taxon>
        <taxon>Insecta</taxon>
        <taxon>Pterygota</taxon>
        <taxon>Neoptera</taxon>
        <taxon>Endopterygota</taxon>
        <taxon>Hymenoptera</taxon>
        <taxon>Cephoidea</taxon>
        <taxon>Cephidae</taxon>
        <taxon>Cephus</taxon>
    </lineage>
</organism>
<dbReference type="InterPro" id="IPR019346">
    <property type="entry name" value="Ribosomal_mL42"/>
</dbReference>
<evidence type="ECO:0000256" key="7">
    <source>
        <dbReference type="ARBA" id="ARBA00035189"/>
    </source>
</evidence>
<dbReference type="GeneID" id="107269421"/>